<dbReference type="KEGG" id="upl:DSM104440_01305"/>
<dbReference type="SUPFAM" id="SSF55874">
    <property type="entry name" value="ATPase domain of HSP90 chaperone/DNA topoisomerase II/histidine kinase"/>
    <property type="match status" value="1"/>
</dbReference>
<evidence type="ECO:0000259" key="23">
    <source>
        <dbReference type="PROSITE" id="PS50894"/>
    </source>
</evidence>
<feature type="domain" description="Response regulatory" evidence="22">
    <location>
        <begin position="555"/>
        <end position="674"/>
    </location>
</feature>
<feature type="modified residue" description="4-aspartylphosphate" evidence="19">
    <location>
        <position position="604"/>
    </location>
</feature>
<dbReference type="PRINTS" id="PR00344">
    <property type="entry name" value="BCTRLSENSOR"/>
</dbReference>
<evidence type="ECO:0000313" key="25">
    <source>
        <dbReference type="Proteomes" id="UP000503096"/>
    </source>
</evidence>
<dbReference type="InterPro" id="IPR005467">
    <property type="entry name" value="His_kinase_dom"/>
</dbReference>
<protein>
    <recommendedName>
        <fullName evidence="16">Sensory/regulatory protein RpfC</fullName>
        <ecNumber evidence="3">2.7.13.3</ecNumber>
    </recommendedName>
    <alternativeName>
        <fullName evidence="17">Virulence sensor protein BvgS</fullName>
    </alternativeName>
</protein>
<dbReference type="CDD" id="cd00082">
    <property type="entry name" value="HisKA"/>
    <property type="match status" value="1"/>
</dbReference>
<keyword evidence="6 24" id="KW-0808">Transferase</keyword>
<evidence type="ECO:0000256" key="16">
    <source>
        <dbReference type="ARBA" id="ARBA00068150"/>
    </source>
</evidence>
<keyword evidence="12" id="KW-0902">Two-component regulatory system</keyword>
<dbReference type="AlphaFoldDB" id="A0A6M4H800"/>
<comment type="catalytic activity">
    <reaction evidence="1">
        <text>ATP + protein L-histidine = ADP + protein N-phospho-L-histidine.</text>
        <dbReference type="EC" id="2.7.13.3"/>
    </reaction>
</comment>
<evidence type="ECO:0000256" key="4">
    <source>
        <dbReference type="ARBA" id="ARBA00022475"/>
    </source>
</evidence>
<keyword evidence="8" id="KW-0547">Nucleotide-binding</keyword>
<dbReference type="SMART" id="SM00387">
    <property type="entry name" value="HATPase_c"/>
    <property type="match status" value="1"/>
</dbReference>
<dbReference type="InterPro" id="IPR008207">
    <property type="entry name" value="Sig_transdc_His_kin_Hpt_dom"/>
</dbReference>
<dbReference type="InterPro" id="IPR011006">
    <property type="entry name" value="CheY-like_superfamily"/>
</dbReference>
<dbReference type="Gene3D" id="3.40.50.2300">
    <property type="match status" value="1"/>
</dbReference>
<gene>
    <name evidence="24" type="primary">rcsC_8</name>
    <name evidence="24" type="ORF">DSM104440_01305</name>
</gene>
<dbReference type="SUPFAM" id="SSF47226">
    <property type="entry name" value="Histidine-containing phosphotransfer domain, HPT domain"/>
    <property type="match status" value="1"/>
</dbReference>
<dbReference type="Pfam" id="PF00512">
    <property type="entry name" value="HisKA"/>
    <property type="match status" value="1"/>
</dbReference>
<comment type="subunit">
    <text evidence="15">At low DSF concentrations, interacts with RpfF.</text>
</comment>
<evidence type="ECO:0000256" key="6">
    <source>
        <dbReference type="ARBA" id="ARBA00022679"/>
    </source>
</evidence>
<dbReference type="Pfam" id="PF02518">
    <property type="entry name" value="HATPase_c"/>
    <property type="match status" value="1"/>
</dbReference>
<evidence type="ECO:0000259" key="21">
    <source>
        <dbReference type="PROSITE" id="PS50109"/>
    </source>
</evidence>
<dbReference type="SUPFAM" id="SSF52172">
    <property type="entry name" value="CheY-like"/>
    <property type="match status" value="1"/>
</dbReference>
<keyword evidence="7 20" id="KW-0812">Transmembrane</keyword>
<evidence type="ECO:0000256" key="20">
    <source>
        <dbReference type="SAM" id="Phobius"/>
    </source>
</evidence>
<dbReference type="SMART" id="SM00448">
    <property type="entry name" value="REC"/>
    <property type="match status" value="1"/>
</dbReference>
<evidence type="ECO:0000256" key="2">
    <source>
        <dbReference type="ARBA" id="ARBA00004651"/>
    </source>
</evidence>
<dbReference type="SUPFAM" id="SSF47384">
    <property type="entry name" value="Homodimeric domain of signal transducing histidine kinase"/>
    <property type="match status" value="1"/>
</dbReference>
<keyword evidence="13 20" id="KW-0472">Membrane</keyword>
<dbReference type="InterPro" id="IPR036890">
    <property type="entry name" value="HATPase_C_sf"/>
</dbReference>
<evidence type="ECO:0000313" key="24">
    <source>
        <dbReference type="EMBL" id="QJR14504.1"/>
    </source>
</evidence>
<dbReference type="Gene3D" id="1.10.287.130">
    <property type="match status" value="1"/>
</dbReference>
<dbReference type="InterPro" id="IPR001789">
    <property type="entry name" value="Sig_transdc_resp-reg_receiver"/>
</dbReference>
<dbReference type="InterPro" id="IPR003594">
    <property type="entry name" value="HATPase_dom"/>
</dbReference>
<reference evidence="24 25" key="1">
    <citation type="submission" date="2020-04" db="EMBL/GenBank/DDBJ databases">
        <title>Usitatibacter rugosus gen. nov., sp. nov. and Usitatibacter palustris sp. nov., novel members of Usitatibacteraceae fam. nov. within the order Nitrosomonadales isolated from soil.</title>
        <authorList>
            <person name="Huber K.J."/>
            <person name="Neumann-Schaal M."/>
            <person name="Geppert A."/>
            <person name="Luckner M."/>
            <person name="Wanner G."/>
            <person name="Overmann J."/>
        </authorList>
    </citation>
    <scope>NUCLEOTIDE SEQUENCE [LARGE SCALE GENOMIC DNA]</scope>
    <source>
        <strain evidence="24 25">Swamp67</strain>
    </source>
</reference>
<evidence type="ECO:0000256" key="12">
    <source>
        <dbReference type="ARBA" id="ARBA00023012"/>
    </source>
</evidence>
<evidence type="ECO:0000256" key="3">
    <source>
        <dbReference type="ARBA" id="ARBA00012438"/>
    </source>
</evidence>
<dbReference type="InterPro" id="IPR036097">
    <property type="entry name" value="HisK_dim/P_sf"/>
</dbReference>
<dbReference type="FunFam" id="1.10.287.130:FF:000002">
    <property type="entry name" value="Two-component osmosensing histidine kinase"/>
    <property type="match status" value="1"/>
</dbReference>
<dbReference type="InterPro" id="IPR036641">
    <property type="entry name" value="HPT_dom_sf"/>
</dbReference>
<dbReference type="Pfam" id="PF00072">
    <property type="entry name" value="Response_reg"/>
    <property type="match status" value="1"/>
</dbReference>
<name>A0A6M4H800_9PROT</name>
<feature type="modified residue" description="Phosphohistidine" evidence="18">
    <location>
        <position position="731"/>
    </location>
</feature>
<evidence type="ECO:0000256" key="8">
    <source>
        <dbReference type="ARBA" id="ARBA00022741"/>
    </source>
</evidence>
<evidence type="ECO:0000256" key="7">
    <source>
        <dbReference type="ARBA" id="ARBA00022692"/>
    </source>
</evidence>
<evidence type="ECO:0000256" key="15">
    <source>
        <dbReference type="ARBA" id="ARBA00064003"/>
    </source>
</evidence>
<dbReference type="FunFam" id="3.30.565.10:FF:000010">
    <property type="entry name" value="Sensor histidine kinase RcsC"/>
    <property type="match status" value="1"/>
</dbReference>
<evidence type="ECO:0000256" key="11">
    <source>
        <dbReference type="ARBA" id="ARBA00022989"/>
    </source>
</evidence>
<feature type="transmembrane region" description="Helical" evidence="20">
    <location>
        <begin position="246"/>
        <end position="263"/>
    </location>
</feature>
<dbReference type="EC" id="2.7.13.3" evidence="3"/>
<feature type="transmembrane region" description="Helical" evidence="20">
    <location>
        <begin position="51"/>
        <end position="72"/>
    </location>
</feature>
<dbReference type="PANTHER" id="PTHR45339:SF1">
    <property type="entry name" value="HYBRID SIGNAL TRANSDUCTION HISTIDINE KINASE J"/>
    <property type="match status" value="1"/>
</dbReference>
<feature type="domain" description="HPt" evidence="23">
    <location>
        <begin position="692"/>
        <end position="788"/>
    </location>
</feature>
<evidence type="ECO:0000259" key="22">
    <source>
        <dbReference type="PROSITE" id="PS50110"/>
    </source>
</evidence>
<dbReference type="Gene3D" id="3.30.565.10">
    <property type="entry name" value="Histidine kinase-like ATPase, C-terminal domain"/>
    <property type="match status" value="1"/>
</dbReference>
<evidence type="ECO:0000256" key="9">
    <source>
        <dbReference type="ARBA" id="ARBA00022777"/>
    </source>
</evidence>
<feature type="transmembrane region" description="Helical" evidence="20">
    <location>
        <begin position="79"/>
        <end position="99"/>
    </location>
</feature>
<dbReference type="PROSITE" id="PS50109">
    <property type="entry name" value="HIS_KIN"/>
    <property type="match status" value="1"/>
</dbReference>
<feature type="transmembrane region" description="Helical" evidence="20">
    <location>
        <begin position="21"/>
        <end position="39"/>
    </location>
</feature>
<keyword evidence="9 24" id="KW-0418">Kinase</keyword>
<dbReference type="CDD" id="cd17546">
    <property type="entry name" value="REC_hyHK_CKI1_RcsC-like"/>
    <property type="match status" value="1"/>
</dbReference>
<dbReference type="PROSITE" id="PS50894">
    <property type="entry name" value="HPT"/>
    <property type="match status" value="1"/>
</dbReference>
<dbReference type="InterPro" id="IPR003661">
    <property type="entry name" value="HisK_dim/P_dom"/>
</dbReference>
<dbReference type="GO" id="GO:0000155">
    <property type="term" value="F:phosphorelay sensor kinase activity"/>
    <property type="evidence" value="ECO:0007669"/>
    <property type="project" value="InterPro"/>
</dbReference>
<evidence type="ECO:0000256" key="19">
    <source>
        <dbReference type="PROSITE-ProRule" id="PRU00169"/>
    </source>
</evidence>
<dbReference type="Proteomes" id="UP000503096">
    <property type="component" value="Chromosome"/>
</dbReference>
<dbReference type="Pfam" id="PF17158">
    <property type="entry name" value="MASE4"/>
    <property type="match status" value="1"/>
</dbReference>
<keyword evidence="10" id="KW-0067">ATP-binding</keyword>
<evidence type="ECO:0000256" key="14">
    <source>
        <dbReference type="ARBA" id="ARBA00058004"/>
    </source>
</evidence>
<dbReference type="InParanoid" id="A0A6M4H800"/>
<feature type="transmembrane region" description="Helical" evidence="20">
    <location>
        <begin position="213"/>
        <end position="234"/>
    </location>
</feature>
<organism evidence="24 25">
    <name type="scientific">Usitatibacter palustris</name>
    <dbReference type="NCBI Taxonomy" id="2732487"/>
    <lineage>
        <taxon>Bacteria</taxon>
        <taxon>Pseudomonadati</taxon>
        <taxon>Pseudomonadota</taxon>
        <taxon>Betaproteobacteria</taxon>
        <taxon>Nitrosomonadales</taxon>
        <taxon>Usitatibacteraceae</taxon>
        <taxon>Usitatibacter</taxon>
    </lineage>
</organism>
<evidence type="ECO:0000256" key="18">
    <source>
        <dbReference type="PROSITE-ProRule" id="PRU00110"/>
    </source>
</evidence>
<dbReference type="PROSITE" id="PS50110">
    <property type="entry name" value="RESPONSE_REGULATORY"/>
    <property type="match status" value="1"/>
</dbReference>
<proteinExistence type="predicted"/>
<accession>A0A6M4H800</accession>
<feature type="transmembrane region" description="Helical" evidence="20">
    <location>
        <begin position="151"/>
        <end position="171"/>
    </location>
</feature>
<keyword evidence="4" id="KW-1003">Cell membrane</keyword>
<dbReference type="GO" id="GO:0005524">
    <property type="term" value="F:ATP binding"/>
    <property type="evidence" value="ECO:0007669"/>
    <property type="project" value="UniProtKB-KW"/>
</dbReference>
<feature type="domain" description="Histidine kinase" evidence="21">
    <location>
        <begin position="299"/>
        <end position="516"/>
    </location>
</feature>
<sequence length="788" mass="85252">METRGEGLTSLPATREQRRHAMAVVIGSAVFFIAVAPFARVQLDPYPAFIPAYQAAMVVTVLITSALLFAQLRFSRSRALLALACGYLFTATIAFAHTLSFPGLLAPGGLLPGGPQTTAWLYMTWHGAFPLFVLAYARLPGQFTVPRASGKSITATLAAAFVFVALATGGHDALPVIMEGHRYAPLMPFVVGTVWLLAFVALFALWTRPHSVLGLWLMVVMWAWVFDIGLSAILNGGRFDVGFYAGRLYGLVAASLLLVFLIMENGRLYRRLRKKNEALERARAAAVEAERAKGAFLATMSHEIRTPMSGVMGMLELLALTRLDSDQRSTLGVIRDSSQALLHIVDDILDLSKIEAGKLALRPEPTSLVAIVNRVHDIYAGNASAKGLLLARAVDRELRPAHLADPLRLGQVLNNLVSNAIKFTSEGTITIRVEVLERRPTSDLLRISVEDTGIGISSEEAGRLFRPFEQIGRESGGSGLGLSICRRLATLMNGDLAFESAPGSGTRMRLTLELPIAEGATVVHVPKIARARPATPAVARTVAMRLAEDSRGDPRVLVVDDHPVNLLVLTKQLESLGYAVRTARDGLEALGAWNTRRVAAILTDCDMPEMSGYDLARHIRAREQRDGLARLPIIACTANVMQGERDRCIAAGMDDYLPKPIELATLRASLERWLPSAGPVDCTAIRELFGDDTSRAREALMQFSLHAVHDTQMLQLAIDANDLPGVIHAAHRICGASRSIGAQSLAGASAALERAGQSRDWIAIRSAMQPLAGELVRLQAHLASRESA</sequence>
<comment type="function">
    <text evidence="14">Member of the two-component regulatory system BvgS/BvgA. Phosphorylates BvgA via a four-step phosphorelay in response to environmental signals.</text>
</comment>
<evidence type="ECO:0000256" key="5">
    <source>
        <dbReference type="ARBA" id="ARBA00022553"/>
    </source>
</evidence>
<dbReference type="Gene3D" id="1.20.120.160">
    <property type="entry name" value="HPT domain"/>
    <property type="match status" value="1"/>
</dbReference>
<keyword evidence="5 19" id="KW-0597">Phosphoprotein</keyword>
<feature type="transmembrane region" description="Helical" evidence="20">
    <location>
        <begin position="119"/>
        <end position="139"/>
    </location>
</feature>
<evidence type="ECO:0000256" key="1">
    <source>
        <dbReference type="ARBA" id="ARBA00000085"/>
    </source>
</evidence>
<dbReference type="InterPro" id="IPR033424">
    <property type="entry name" value="MASE4"/>
</dbReference>
<feature type="transmembrane region" description="Helical" evidence="20">
    <location>
        <begin position="183"/>
        <end position="206"/>
    </location>
</feature>
<dbReference type="GO" id="GO:0005886">
    <property type="term" value="C:plasma membrane"/>
    <property type="evidence" value="ECO:0007669"/>
    <property type="project" value="UniProtKB-SubCell"/>
</dbReference>
<comment type="subcellular location">
    <subcellularLocation>
        <location evidence="2">Cell membrane</location>
        <topology evidence="2">Multi-pass membrane protein</topology>
    </subcellularLocation>
</comment>
<dbReference type="CDD" id="cd16922">
    <property type="entry name" value="HATPase_EvgS-ArcB-TorS-like"/>
    <property type="match status" value="1"/>
</dbReference>
<dbReference type="EMBL" id="CP053073">
    <property type="protein sequence ID" value="QJR14504.1"/>
    <property type="molecule type" value="Genomic_DNA"/>
</dbReference>
<keyword evidence="25" id="KW-1185">Reference proteome</keyword>
<evidence type="ECO:0000256" key="10">
    <source>
        <dbReference type="ARBA" id="ARBA00022840"/>
    </source>
</evidence>
<dbReference type="PANTHER" id="PTHR45339">
    <property type="entry name" value="HYBRID SIGNAL TRANSDUCTION HISTIDINE KINASE J"/>
    <property type="match status" value="1"/>
</dbReference>
<evidence type="ECO:0000256" key="17">
    <source>
        <dbReference type="ARBA" id="ARBA00070152"/>
    </source>
</evidence>
<dbReference type="InterPro" id="IPR004358">
    <property type="entry name" value="Sig_transdc_His_kin-like_C"/>
</dbReference>
<keyword evidence="11 20" id="KW-1133">Transmembrane helix</keyword>
<dbReference type="SMART" id="SM00388">
    <property type="entry name" value="HisKA"/>
    <property type="match status" value="1"/>
</dbReference>
<evidence type="ECO:0000256" key="13">
    <source>
        <dbReference type="ARBA" id="ARBA00023136"/>
    </source>
</evidence>
<dbReference type="Pfam" id="PF01627">
    <property type="entry name" value="Hpt"/>
    <property type="match status" value="1"/>
</dbReference>